<dbReference type="OrthoDB" id="5242390at2"/>
<dbReference type="InterPro" id="IPR036271">
    <property type="entry name" value="Tet_transcr_reg_TetR-rel_C_sf"/>
</dbReference>
<dbReference type="PANTHER" id="PTHR30055">
    <property type="entry name" value="HTH-TYPE TRANSCRIPTIONAL REGULATOR RUTR"/>
    <property type="match status" value="1"/>
</dbReference>
<reference evidence="6 7" key="1">
    <citation type="submission" date="2018-03" db="EMBL/GenBank/DDBJ databases">
        <title>Genomic Encyclopedia of Type Strains, Phase III (KMG-III): the genomes of soil and plant-associated and newly described type strains.</title>
        <authorList>
            <person name="Whitman W."/>
        </authorList>
    </citation>
    <scope>NUCLEOTIDE SEQUENCE [LARGE SCALE GENOMIC DNA]</scope>
    <source>
        <strain evidence="6 7">CGMCC 4.7125</strain>
    </source>
</reference>
<evidence type="ECO:0000256" key="3">
    <source>
        <dbReference type="ARBA" id="ARBA00023163"/>
    </source>
</evidence>
<dbReference type="PROSITE" id="PS50977">
    <property type="entry name" value="HTH_TETR_2"/>
    <property type="match status" value="1"/>
</dbReference>
<name>A0A2T0LMU2_9PSEU</name>
<dbReference type="RefSeq" id="WP_106181190.1">
    <property type="nucleotide sequence ID" value="NZ_PVNH01000011.1"/>
</dbReference>
<dbReference type="PRINTS" id="PR00455">
    <property type="entry name" value="HTHTETR"/>
</dbReference>
<dbReference type="InterPro" id="IPR009057">
    <property type="entry name" value="Homeodomain-like_sf"/>
</dbReference>
<proteinExistence type="predicted"/>
<dbReference type="GO" id="GO:0003700">
    <property type="term" value="F:DNA-binding transcription factor activity"/>
    <property type="evidence" value="ECO:0007669"/>
    <property type="project" value="TreeGrafter"/>
</dbReference>
<evidence type="ECO:0000259" key="5">
    <source>
        <dbReference type="PROSITE" id="PS50977"/>
    </source>
</evidence>
<dbReference type="Proteomes" id="UP000238362">
    <property type="component" value="Unassembled WGS sequence"/>
</dbReference>
<dbReference type="InterPro" id="IPR023772">
    <property type="entry name" value="DNA-bd_HTH_TetR-type_CS"/>
</dbReference>
<dbReference type="AlphaFoldDB" id="A0A2T0LMU2"/>
<gene>
    <name evidence="6" type="ORF">B0I33_11116</name>
</gene>
<dbReference type="InterPro" id="IPR001647">
    <property type="entry name" value="HTH_TetR"/>
</dbReference>
<dbReference type="SUPFAM" id="SSF48498">
    <property type="entry name" value="Tetracyclin repressor-like, C-terminal domain"/>
    <property type="match status" value="1"/>
</dbReference>
<keyword evidence="2 4" id="KW-0238">DNA-binding</keyword>
<dbReference type="EMBL" id="PVNH01000011">
    <property type="protein sequence ID" value="PRX44508.1"/>
    <property type="molecule type" value="Genomic_DNA"/>
</dbReference>
<dbReference type="Gene3D" id="1.10.357.10">
    <property type="entry name" value="Tetracycline Repressor, domain 2"/>
    <property type="match status" value="1"/>
</dbReference>
<evidence type="ECO:0000256" key="4">
    <source>
        <dbReference type="PROSITE-ProRule" id="PRU00335"/>
    </source>
</evidence>
<dbReference type="Pfam" id="PF00440">
    <property type="entry name" value="TetR_N"/>
    <property type="match status" value="1"/>
</dbReference>
<feature type="DNA-binding region" description="H-T-H motif" evidence="4">
    <location>
        <begin position="34"/>
        <end position="53"/>
    </location>
</feature>
<dbReference type="InterPro" id="IPR050109">
    <property type="entry name" value="HTH-type_TetR-like_transc_reg"/>
</dbReference>
<keyword evidence="1" id="KW-0805">Transcription regulation</keyword>
<dbReference type="SUPFAM" id="SSF46689">
    <property type="entry name" value="Homeodomain-like"/>
    <property type="match status" value="1"/>
</dbReference>
<comment type="caution">
    <text evidence="6">The sequence shown here is derived from an EMBL/GenBank/DDBJ whole genome shotgun (WGS) entry which is preliminary data.</text>
</comment>
<keyword evidence="3" id="KW-0804">Transcription</keyword>
<organism evidence="6 7">
    <name type="scientific">Prauserella shujinwangii</name>
    <dbReference type="NCBI Taxonomy" id="1453103"/>
    <lineage>
        <taxon>Bacteria</taxon>
        <taxon>Bacillati</taxon>
        <taxon>Actinomycetota</taxon>
        <taxon>Actinomycetes</taxon>
        <taxon>Pseudonocardiales</taxon>
        <taxon>Pseudonocardiaceae</taxon>
        <taxon>Prauserella</taxon>
    </lineage>
</organism>
<evidence type="ECO:0000313" key="6">
    <source>
        <dbReference type="EMBL" id="PRX44508.1"/>
    </source>
</evidence>
<dbReference type="PROSITE" id="PS01081">
    <property type="entry name" value="HTH_TETR_1"/>
    <property type="match status" value="1"/>
</dbReference>
<evidence type="ECO:0000256" key="1">
    <source>
        <dbReference type="ARBA" id="ARBA00023015"/>
    </source>
</evidence>
<evidence type="ECO:0000313" key="7">
    <source>
        <dbReference type="Proteomes" id="UP000238362"/>
    </source>
</evidence>
<feature type="domain" description="HTH tetR-type" evidence="5">
    <location>
        <begin position="11"/>
        <end position="71"/>
    </location>
</feature>
<dbReference type="PANTHER" id="PTHR30055:SF234">
    <property type="entry name" value="HTH-TYPE TRANSCRIPTIONAL REGULATOR BETI"/>
    <property type="match status" value="1"/>
</dbReference>
<evidence type="ECO:0000256" key="2">
    <source>
        <dbReference type="ARBA" id="ARBA00023125"/>
    </source>
</evidence>
<accession>A0A2T0LMU2</accession>
<sequence>MPRPVDLERSAARREAITVAAADLFARHGFENTTATDIARAAGLSSGTVFYYFTDKRAVFRSIFERDIPVLRELVDRALACDDPVAAVLTMVDELAADALDPNASGILVELLRQIDRDPELLRVVTGNDAILLDGFTTLIERGIEAGAVDPGLDAREAAAWIVHLVDAAYLGADPARDPRPMLRRLVTRFLAPPTADPPTGEQG</sequence>
<keyword evidence="7" id="KW-1185">Reference proteome</keyword>
<dbReference type="GO" id="GO:0000976">
    <property type="term" value="F:transcription cis-regulatory region binding"/>
    <property type="evidence" value="ECO:0007669"/>
    <property type="project" value="TreeGrafter"/>
</dbReference>
<protein>
    <submittedName>
        <fullName evidence="6">TetR family transcriptional regulator</fullName>
    </submittedName>
</protein>